<evidence type="ECO:0000313" key="2">
    <source>
        <dbReference type="Proteomes" id="UP001431209"/>
    </source>
</evidence>
<proteinExistence type="predicted"/>
<dbReference type="PANTHER" id="PTHR43642:SF1">
    <property type="entry name" value="HYBRID SIGNAL TRANSDUCTION HISTIDINE KINASE G"/>
    <property type="match status" value="1"/>
</dbReference>
<name>A0AAW2YMM7_9EUKA</name>
<organism evidence="1 2">
    <name type="scientific">Acrasis kona</name>
    <dbReference type="NCBI Taxonomy" id="1008807"/>
    <lineage>
        <taxon>Eukaryota</taxon>
        <taxon>Discoba</taxon>
        <taxon>Heterolobosea</taxon>
        <taxon>Tetramitia</taxon>
        <taxon>Eutetramitia</taxon>
        <taxon>Acrasidae</taxon>
        <taxon>Acrasis</taxon>
    </lineage>
</organism>
<dbReference type="AlphaFoldDB" id="A0AAW2YMM7"/>
<protein>
    <submittedName>
        <fullName evidence="1">Uncharacterized protein</fullName>
    </submittedName>
</protein>
<sequence>MHKIRSADISDNVVEMMTARIHKFSSDTQQVLSLAASIGSRFDYHLLSQVYGDDIKCRQVLWPAIKDGLVHQLGGSISLDDIWLNQHDIMIHQIGESHTLQFLHDKVHQAAYELVEPLERYQVHLNIG</sequence>
<dbReference type="Proteomes" id="UP001431209">
    <property type="component" value="Unassembled WGS sequence"/>
</dbReference>
<dbReference type="InterPro" id="IPR053159">
    <property type="entry name" value="Hybrid_Histidine_Kinase"/>
</dbReference>
<comment type="caution">
    <text evidence="1">The sequence shown here is derived from an EMBL/GenBank/DDBJ whole genome shotgun (WGS) entry which is preliminary data.</text>
</comment>
<evidence type="ECO:0000313" key="1">
    <source>
        <dbReference type="EMBL" id="KAL0478422.1"/>
    </source>
</evidence>
<dbReference type="EMBL" id="JAOPGA020000383">
    <property type="protein sequence ID" value="KAL0478422.1"/>
    <property type="molecule type" value="Genomic_DNA"/>
</dbReference>
<accession>A0AAW2YMM7</accession>
<reference evidence="1 2" key="1">
    <citation type="submission" date="2024-03" db="EMBL/GenBank/DDBJ databases">
        <title>The Acrasis kona genome and developmental transcriptomes reveal deep origins of eukaryotic multicellular pathways.</title>
        <authorList>
            <person name="Sheikh S."/>
            <person name="Fu C.-J."/>
            <person name="Brown M.W."/>
            <person name="Baldauf S.L."/>
        </authorList>
    </citation>
    <scope>NUCLEOTIDE SEQUENCE [LARGE SCALE GENOMIC DNA]</scope>
    <source>
        <strain evidence="1 2">ATCC MYA-3509</strain>
    </source>
</reference>
<gene>
    <name evidence="1" type="ORF">AKO1_000116</name>
</gene>
<keyword evidence="2" id="KW-1185">Reference proteome</keyword>
<dbReference type="PANTHER" id="PTHR43642">
    <property type="entry name" value="HYBRID SIGNAL TRANSDUCTION HISTIDINE KINASE G"/>
    <property type="match status" value="1"/>
</dbReference>
<feature type="non-terminal residue" evidence="1">
    <location>
        <position position="128"/>
    </location>
</feature>